<dbReference type="AlphaFoldDB" id="A0AAJ5W8B3"/>
<sequence>MLDDYKKAVIFDYHQKKVKRLLSLNLSHPTPAKLRHECLLVLNTRPQIKDEKIIRDFFNLGAISNDYSSSIERFDPEKLKPLDNYLKGKTVSTEPRNIELLAWLIDFEPRPYQYGVIYATTKELPAEEIKDIKEVFEPEQPKPERPEKEESKILAKYGIDIIILLITIIGGIGLSMRNASIERTTTAYICTSKVAKKYHLNAKCHGLNNCKSEIVPTTIAKAKDGGKTLCEIEH</sequence>
<organism evidence="2 3">
    <name type="scientific">Candidatus Pedobacter colombiensis</name>
    <dbReference type="NCBI Taxonomy" id="3121371"/>
    <lineage>
        <taxon>Bacteria</taxon>
        <taxon>Pseudomonadati</taxon>
        <taxon>Bacteroidota</taxon>
        <taxon>Sphingobacteriia</taxon>
        <taxon>Sphingobacteriales</taxon>
        <taxon>Sphingobacteriaceae</taxon>
        <taxon>Pedobacter</taxon>
    </lineage>
</organism>
<accession>A0AAJ5W8B3</accession>
<gene>
    <name evidence="2" type="ORF">P0Y49_16250</name>
</gene>
<dbReference type="EMBL" id="CP119313">
    <property type="protein sequence ID" value="WEK18342.1"/>
    <property type="molecule type" value="Genomic_DNA"/>
</dbReference>
<dbReference type="Proteomes" id="UP001214530">
    <property type="component" value="Chromosome"/>
</dbReference>
<keyword evidence="1" id="KW-1133">Transmembrane helix</keyword>
<name>A0AAJ5W8B3_9SPHI</name>
<evidence type="ECO:0000313" key="3">
    <source>
        <dbReference type="Proteomes" id="UP001214530"/>
    </source>
</evidence>
<evidence type="ECO:0000313" key="2">
    <source>
        <dbReference type="EMBL" id="WEK18342.1"/>
    </source>
</evidence>
<proteinExistence type="predicted"/>
<protein>
    <submittedName>
        <fullName evidence="2">Uncharacterized protein</fullName>
    </submittedName>
</protein>
<keyword evidence="1" id="KW-0812">Transmembrane</keyword>
<reference evidence="2" key="1">
    <citation type="submission" date="2023-03" db="EMBL/GenBank/DDBJ databases">
        <title>Andean soil-derived lignocellulolytic bacterial consortium as a source of novel taxa and putative plastic-active enzymes.</title>
        <authorList>
            <person name="Diaz-Garcia L."/>
            <person name="Chuvochina M."/>
            <person name="Feuerriegel G."/>
            <person name="Bunk B."/>
            <person name="Sproer C."/>
            <person name="Streit W.R."/>
            <person name="Rodriguez L.M."/>
            <person name="Overmann J."/>
            <person name="Jimenez D.J."/>
        </authorList>
    </citation>
    <scope>NUCLEOTIDE SEQUENCE</scope>
    <source>
        <strain evidence="2">MAG 3858</strain>
    </source>
</reference>
<keyword evidence="1" id="KW-0472">Membrane</keyword>
<feature type="transmembrane region" description="Helical" evidence="1">
    <location>
        <begin position="157"/>
        <end position="176"/>
    </location>
</feature>
<evidence type="ECO:0000256" key="1">
    <source>
        <dbReference type="SAM" id="Phobius"/>
    </source>
</evidence>